<evidence type="ECO:0000256" key="3">
    <source>
        <dbReference type="ARBA" id="ARBA00022801"/>
    </source>
</evidence>
<dbReference type="SUPFAM" id="SSF56300">
    <property type="entry name" value="Metallo-dependent phosphatases"/>
    <property type="match status" value="1"/>
</dbReference>
<evidence type="ECO:0000256" key="2">
    <source>
        <dbReference type="ARBA" id="ARBA00005419"/>
    </source>
</evidence>
<proteinExistence type="inferred from homology"/>
<evidence type="ECO:0000259" key="6">
    <source>
        <dbReference type="Pfam" id="PF00149"/>
    </source>
</evidence>
<dbReference type="Pfam" id="PF00149">
    <property type="entry name" value="Metallophos"/>
    <property type="match status" value="1"/>
</dbReference>
<dbReference type="PANTHER" id="PTHR40942:SF4">
    <property type="entry name" value="CYTOCHROME C5"/>
    <property type="match status" value="1"/>
</dbReference>
<evidence type="ECO:0000256" key="5">
    <source>
        <dbReference type="HAMAP-Rule" id="MF_00199"/>
    </source>
</evidence>
<dbReference type="RefSeq" id="WP_229751157.1">
    <property type="nucleotide sequence ID" value="NZ_BMED01000003.1"/>
</dbReference>
<comment type="catalytic activity">
    <reaction evidence="4 5">
        <text>P(1),P(4)-bis(5'-adenosyl) tetraphosphate + H2O = 2 ADP + 2 H(+)</text>
        <dbReference type="Rhea" id="RHEA:24252"/>
        <dbReference type="ChEBI" id="CHEBI:15377"/>
        <dbReference type="ChEBI" id="CHEBI:15378"/>
        <dbReference type="ChEBI" id="CHEBI:58141"/>
        <dbReference type="ChEBI" id="CHEBI:456216"/>
        <dbReference type="EC" id="3.6.1.41"/>
    </reaction>
</comment>
<keyword evidence="3 5" id="KW-0378">Hydrolase</keyword>
<evidence type="ECO:0000256" key="1">
    <source>
        <dbReference type="ARBA" id="ARBA00003413"/>
    </source>
</evidence>
<comment type="function">
    <text evidence="1 5">Hydrolyzes diadenosine 5',5'''-P1,P4-tetraphosphate to yield ADP.</text>
</comment>
<dbReference type="EMBL" id="BMED01000003">
    <property type="protein sequence ID" value="GGC82577.1"/>
    <property type="molecule type" value="Genomic_DNA"/>
</dbReference>
<dbReference type="InterPro" id="IPR004617">
    <property type="entry name" value="ApaH"/>
</dbReference>
<protein>
    <recommendedName>
        <fullName evidence="5">Bis(5'-nucleosyl)-tetraphosphatase, symmetrical</fullName>
        <ecNumber evidence="5">3.6.1.41</ecNumber>
    </recommendedName>
    <alternativeName>
        <fullName evidence="5">Ap4A hydrolase</fullName>
    </alternativeName>
    <alternativeName>
        <fullName evidence="5">Diadenosine 5',5'''-P1,P4-tetraphosphate pyrophosphohydrolase</fullName>
    </alternativeName>
    <alternativeName>
        <fullName evidence="5">Diadenosine tetraphosphatase</fullName>
    </alternativeName>
</protein>
<dbReference type="CDD" id="cd07422">
    <property type="entry name" value="MPP_ApaH"/>
    <property type="match status" value="1"/>
</dbReference>
<accession>A0A916UPY1</accession>
<dbReference type="EC" id="3.6.1.41" evidence="5"/>
<comment type="similarity">
    <text evidence="2 5">Belongs to the Ap4A hydrolase family.</text>
</comment>
<evidence type="ECO:0000313" key="8">
    <source>
        <dbReference type="Proteomes" id="UP000637423"/>
    </source>
</evidence>
<dbReference type="InterPro" id="IPR029052">
    <property type="entry name" value="Metallo-depent_PP-like"/>
</dbReference>
<dbReference type="Proteomes" id="UP000637423">
    <property type="component" value="Unassembled WGS sequence"/>
</dbReference>
<dbReference type="PANTHER" id="PTHR40942">
    <property type="match status" value="1"/>
</dbReference>
<evidence type="ECO:0000313" key="7">
    <source>
        <dbReference type="EMBL" id="GGC82577.1"/>
    </source>
</evidence>
<sequence>MTGKRASKIFAVGDIQGCCDQLDELYQQISAQYPQARLLFAGDLVNRGPRSLATLRFVHHLATASTVAQADTVLGNHDLHLLAVANGLQKIHRGDTLDDILQAPDKEALLQWLRHRPLALHEDGHLLVHAGVFPQWTVQQTLDLAQEVEEELRGPNWLNLLEQMYGNSPAQWNDKLRGMDRWRCIINAFTRMRFCSADGVMDFDSKDGVGAAPAGMMPWFDVPGRKTATTPVIFGHWSTLGLVLRPDLLSLDTGCVWGGKLTAVALDDRQIVQIDCPQHRQPG</sequence>
<dbReference type="PIRSF" id="PIRSF000903">
    <property type="entry name" value="B5n-ttraPtase_sm"/>
    <property type="match status" value="1"/>
</dbReference>
<evidence type="ECO:0000256" key="4">
    <source>
        <dbReference type="ARBA" id="ARBA00049417"/>
    </source>
</evidence>
<dbReference type="AlphaFoldDB" id="A0A916UPY1"/>
<reference evidence="7" key="1">
    <citation type="journal article" date="2014" name="Int. J. Syst. Evol. Microbiol.">
        <title>Complete genome sequence of Corynebacterium casei LMG S-19264T (=DSM 44701T), isolated from a smear-ripened cheese.</title>
        <authorList>
            <consortium name="US DOE Joint Genome Institute (JGI-PGF)"/>
            <person name="Walter F."/>
            <person name="Albersmeier A."/>
            <person name="Kalinowski J."/>
            <person name="Ruckert C."/>
        </authorList>
    </citation>
    <scope>NUCLEOTIDE SEQUENCE</scope>
    <source>
        <strain evidence="7">CGMCC 1.10998</strain>
    </source>
</reference>
<dbReference type="GO" id="GO:0008803">
    <property type="term" value="F:bis(5'-nucleosyl)-tetraphosphatase (symmetrical) activity"/>
    <property type="evidence" value="ECO:0007669"/>
    <property type="project" value="UniProtKB-UniRule"/>
</dbReference>
<dbReference type="InterPro" id="IPR004843">
    <property type="entry name" value="Calcineurin-like_PHP"/>
</dbReference>
<gene>
    <name evidence="5 7" type="primary">apaH</name>
    <name evidence="7" type="ORF">GCM10011396_32370</name>
</gene>
<organism evidence="7 8">
    <name type="scientific">Undibacterium terreum</name>
    <dbReference type="NCBI Taxonomy" id="1224302"/>
    <lineage>
        <taxon>Bacteria</taxon>
        <taxon>Pseudomonadati</taxon>
        <taxon>Pseudomonadota</taxon>
        <taxon>Betaproteobacteria</taxon>
        <taxon>Burkholderiales</taxon>
        <taxon>Oxalobacteraceae</taxon>
        <taxon>Undibacterium</taxon>
    </lineage>
</organism>
<dbReference type="NCBIfam" id="NF001204">
    <property type="entry name" value="PRK00166.1"/>
    <property type="match status" value="1"/>
</dbReference>
<name>A0A916UPY1_9BURK</name>
<keyword evidence="8" id="KW-1185">Reference proteome</keyword>
<dbReference type="Gene3D" id="3.60.21.10">
    <property type="match status" value="1"/>
</dbReference>
<reference evidence="7" key="2">
    <citation type="submission" date="2020-09" db="EMBL/GenBank/DDBJ databases">
        <authorList>
            <person name="Sun Q."/>
            <person name="Zhou Y."/>
        </authorList>
    </citation>
    <scope>NUCLEOTIDE SEQUENCE</scope>
    <source>
        <strain evidence="7">CGMCC 1.10998</strain>
    </source>
</reference>
<dbReference type="HAMAP" id="MF_00199">
    <property type="entry name" value="ApaH"/>
    <property type="match status" value="1"/>
</dbReference>
<dbReference type="NCBIfam" id="TIGR00668">
    <property type="entry name" value="apaH"/>
    <property type="match status" value="1"/>
</dbReference>
<comment type="caution">
    <text evidence="7">The sequence shown here is derived from an EMBL/GenBank/DDBJ whole genome shotgun (WGS) entry which is preliminary data.</text>
</comment>
<feature type="domain" description="Calcineurin-like phosphoesterase" evidence="6">
    <location>
        <begin position="8"/>
        <end position="166"/>
    </location>
</feature>